<dbReference type="SUPFAM" id="SSF55961">
    <property type="entry name" value="Bet v1-like"/>
    <property type="match status" value="1"/>
</dbReference>
<comment type="caution">
    <text evidence="1">The sequence shown here is derived from an EMBL/GenBank/DDBJ whole genome shotgun (WGS) entry which is preliminary data.</text>
</comment>
<protein>
    <submittedName>
        <fullName evidence="1">DUF1857 family protein</fullName>
    </submittedName>
</protein>
<name>A0ABS8CFH9_9BURK</name>
<proteinExistence type="predicted"/>
<dbReference type="EMBL" id="JACDXW010000008">
    <property type="protein sequence ID" value="MCB5364797.1"/>
    <property type="molecule type" value="Genomic_DNA"/>
</dbReference>
<dbReference type="Pfam" id="PF08982">
    <property type="entry name" value="AtaL"/>
    <property type="match status" value="1"/>
</dbReference>
<evidence type="ECO:0000313" key="2">
    <source>
        <dbReference type="Proteomes" id="UP000776983"/>
    </source>
</evidence>
<dbReference type="Gene3D" id="3.30.530.20">
    <property type="match status" value="1"/>
</dbReference>
<dbReference type="InterPro" id="IPR015075">
    <property type="entry name" value="AtaL"/>
</dbReference>
<keyword evidence="2" id="KW-1185">Reference proteome</keyword>
<sequence>MRFEHIIQINSFELGSPPLLSREQVWRGIALRIYDPAHFIIGLEGHSVRQHERLENGIEVIERTLHFGAFEVHDKATLTPMEEIKVEVIGTDRWPACSARTCIEEPEVSSLFLRFIYEWDDSDPSEQLLTAEERGIREQAYQALDMDTVTRIRELAHNSPH</sequence>
<reference evidence="1 2" key="1">
    <citation type="submission" date="2020-07" db="EMBL/GenBank/DDBJ databases">
        <title>Pusillimonas sp. nov., isolated from poultry manure in Taiwan.</title>
        <authorList>
            <person name="Lin S.-Y."/>
            <person name="Tang Y.-S."/>
            <person name="Young C.-C."/>
        </authorList>
    </citation>
    <scope>NUCLEOTIDE SEQUENCE [LARGE SCALE GENOMIC DNA]</scope>
    <source>
        <strain evidence="1 2">CC-YST705</strain>
    </source>
</reference>
<evidence type="ECO:0000313" key="1">
    <source>
        <dbReference type="EMBL" id="MCB5364797.1"/>
    </source>
</evidence>
<gene>
    <name evidence="1" type="ORF">H0484_13670</name>
</gene>
<accession>A0ABS8CFH9</accession>
<dbReference type="RefSeq" id="WP_226955215.1">
    <property type="nucleotide sequence ID" value="NZ_JACDXW010000008.1"/>
</dbReference>
<organism evidence="1 2">
    <name type="scientific">Mesopusillimonas faecipullorum</name>
    <dbReference type="NCBI Taxonomy" id="2755040"/>
    <lineage>
        <taxon>Bacteria</taxon>
        <taxon>Pseudomonadati</taxon>
        <taxon>Pseudomonadota</taxon>
        <taxon>Betaproteobacteria</taxon>
        <taxon>Burkholderiales</taxon>
        <taxon>Alcaligenaceae</taxon>
        <taxon>Mesopusillimonas</taxon>
    </lineage>
</organism>
<dbReference type="InterPro" id="IPR023393">
    <property type="entry name" value="START-like_dom_sf"/>
</dbReference>
<dbReference type="Proteomes" id="UP000776983">
    <property type="component" value="Unassembled WGS sequence"/>
</dbReference>